<keyword evidence="2" id="KW-1185">Reference proteome</keyword>
<dbReference type="OrthoDB" id="7433535at2"/>
<gene>
    <name evidence="1" type="ORF">GCM10010990_17430</name>
</gene>
<name>A0A916YZ98_9SPHN</name>
<dbReference type="Proteomes" id="UP000612349">
    <property type="component" value="Unassembled WGS sequence"/>
</dbReference>
<sequence length="65" mass="7534">MNRQFERADMLHAANNCRQILDVFARRLERARKRLDDGDAQGCAQLLDQLQDMLPEAARTISFDD</sequence>
<accession>A0A916YZ98</accession>
<proteinExistence type="predicted"/>
<evidence type="ECO:0000313" key="1">
    <source>
        <dbReference type="EMBL" id="GGD68438.1"/>
    </source>
</evidence>
<reference evidence="1" key="2">
    <citation type="submission" date="2020-09" db="EMBL/GenBank/DDBJ databases">
        <authorList>
            <person name="Sun Q."/>
            <person name="Zhou Y."/>
        </authorList>
    </citation>
    <scope>NUCLEOTIDE SEQUENCE</scope>
    <source>
        <strain evidence="1">CGMCC 1.15360</strain>
    </source>
</reference>
<dbReference type="AlphaFoldDB" id="A0A916YZ98"/>
<dbReference type="RefSeq" id="WP_066771385.1">
    <property type="nucleotide sequence ID" value="NZ_BMIP01000003.1"/>
</dbReference>
<reference evidence="1" key="1">
    <citation type="journal article" date="2014" name="Int. J. Syst. Evol. Microbiol.">
        <title>Complete genome sequence of Corynebacterium casei LMG S-19264T (=DSM 44701T), isolated from a smear-ripened cheese.</title>
        <authorList>
            <consortium name="US DOE Joint Genome Institute (JGI-PGF)"/>
            <person name="Walter F."/>
            <person name="Albersmeier A."/>
            <person name="Kalinowski J."/>
            <person name="Ruckert C."/>
        </authorList>
    </citation>
    <scope>NUCLEOTIDE SEQUENCE</scope>
    <source>
        <strain evidence="1">CGMCC 1.15360</strain>
    </source>
</reference>
<protein>
    <submittedName>
        <fullName evidence="1">Uncharacterized protein</fullName>
    </submittedName>
</protein>
<dbReference type="EMBL" id="BMIP01000003">
    <property type="protein sequence ID" value="GGD68438.1"/>
    <property type="molecule type" value="Genomic_DNA"/>
</dbReference>
<organism evidence="1 2">
    <name type="scientific">Croceicoccus mobilis</name>
    <dbReference type="NCBI Taxonomy" id="1703339"/>
    <lineage>
        <taxon>Bacteria</taxon>
        <taxon>Pseudomonadati</taxon>
        <taxon>Pseudomonadota</taxon>
        <taxon>Alphaproteobacteria</taxon>
        <taxon>Sphingomonadales</taxon>
        <taxon>Erythrobacteraceae</taxon>
        <taxon>Croceicoccus</taxon>
    </lineage>
</organism>
<evidence type="ECO:0000313" key="2">
    <source>
        <dbReference type="Proteomes" id="UP000612349"/>
    </source>
</evidence>
<comment type="caution">
    <text evidence="1">The sequence shown here is derived from an EMBL/GenBank/DDBJ whole genome shotgun (WGS) entry which is preliminary data.</text>
</comment>